<dbReference type="InterPro" id="IPR001119">
    <property type="entry name" value="SLH_dom"/>
</dbReference>
<dbReference type="EMBL" id="WEIO01000010">
    <property type="protein sequence ID" value="KAB7705025.1"/>
    <property type="molecule type" value="Genomic_DNA"/>
</dbReference>
<reference evidence="4 5" key="1">
    <citation type="submission" date="2019-10" db="EMBL/GenBank/DDBJ databases">
        <title>Bacillus aerolatum sp. nov., isolated from bioaerosol of sport playgrounds.</title>
        <authorList>
            <person name="Chen P."/>
            <person name="Zhang G."/>
        </authorList>
    </citation>
    <scope>NUCLEOTIDE SEQUENCE [LARGE SCALE GENOMIC DNA]</scope>
    <source>
        <strain evidence="4 5">CX253</strain>
    </source>
</reference>
<dbReference type="Pfam" id="PF00395">
    <property type="entry name" value="SLH"/>
    <property type="match status" value="2"/>
</dbReference>
<name>A0A6I1FHN8_9BACI</name>
<dbReference type="RefSeq" id="WP_152153702.1">
    <property type="nucleotide sequence ID" value="NZ_WEIO01000010.1"/>
</dbReference>
<feature type="domain" description="SLH" evidence="3">
    <location>
        <begin position="88"/>
        <end position="151"/>
    </location>
</feature>
<accession>A0A6I1FHN8</accession>
<evidence type="ECO:0000259" key="3">
    <source>
        <dbReference type="PROSITE" id="PS51272"/>
    </source>
</evidence>
<dbReference type="PROSITE" id="PS51272">
    <property type="entry name" value="SLH"/>
    <property type="match status" value="1"/>
</dbReference>
<organism evidence="4 5">
    <name type="scientific">Bacillus aerolatus</name>
    <dbReference type="NCBI Taxonomy" id="2653354"/>
    <lineage>
        <taxon>Bacteria</taxon>
        <taxon>Bacillati</taxon>
        <taxon>Bacillota</taxon>
        <taxon>Bacilli</taxon>
        <taxon>Bacillales</taxon>
        <taxon>Bacillaceae</taxon>
        <taxon>Bacillus</taxon>
    </lineage>
</organism>
<protein>
    <recommendedName>
        <fullName evidence="3">SLH domain-containing protein</fullName>
    </recommendedName>
</protein>
<dbReference type="AlphaFoldDB" id="A0A6I1FHN8"/>
<feature type="chain" id="PRO_5026247501" description="SLH domain-containing protein" evidence="2">
    <location>
        <begin position="28"/>
        <end position="329"/>
    </location>
</feature>
<evidence type="ECO:0000256" key="2">
    <source>
        <dbReference type="SAM" id="SignalP"/>
    </source>
</evidence>
<sequence length="329" mass="36926">MKKIKRILAVGIIAGGLFAPSLTSANAANFTMPVFFDVSDRYRDAVAYSWYNNIAKGISQVQFSIAQPLKRVDGAIMIARSIDMDIPATWETPFADLPERAITAVSALHEAKIINGKTATSFAPNETMTRGELALILSKAYNLPPTTEKSPFTDVTDRYEDAVNRLVASGIVQGKSPNRFGVQDTLKRGELVIMLYKAEPLLKQKSPYGELPFSDGGLTLKLDETSYSESEGKQLKLTVKNMSKLTYHFEYNFPLEVKKEGSWYKVPFNKDIVPPAIMNETRPAESYEHIIYGYTYKSKLEKGEYRLVQNFWQEDGTKMTLAIPFEVTE</sequence>
<evidence type="ECO:0000313" key="4">
    <source>
        <dbReference type="EMBL" id="KAB7705025.1"/>
    </source>
</evidence>
<keyword evidence="1 2" id="KW-0732">Signal</keyword>
<proteinExistence type="predicted"/>
<evidence type="ECO:0000256" key="1">
    <source>
        <dbReference type="ARBA" id="ARBA00022729"/>
    </source>
</evidence>
<dbReference type="Pfam" id="PF20251">
    <property type="entry name" value="Big_14"/>
    <property type="match status" value="1"/>
</dbReference>
<evidence type="ECO:0000313" key="5">
    <source>
        <dbReference type="Proteomes" id="UP000429595"/>
    </source>
</evidence>
<comment type="caution">
    <text evidence="4">The sequence shown here is derived from an EMBL/GenBank/DDBJ whole genome shotgun (WGS) entry which is preliminary data.</text>
</comment>
<dbReference type="Proteomes" id="UP000429595">
    <property type="component" value="Unassembled WGS sequence"/>
</dbReference>
<gene>
    <name evidence="4" type="ORF">F9802_15820</name>
</gene>
<keyword evidence="5" id="KW-1185">Reference proteome</keyword>
<feature type="signal peptide" evidence="2">
    <location>
        <begin position="1"/>
        <end position="27"/>
    </location>
</feature>
<dbReference type="InterPro" id="IPR046878">
    <property type="entry name" value="Big_14"/>
</dbReference>